<evidence type="ECO:0000256" key="2">
    <source>
        <dbReference type="ARBA" id="ARBA00022679"/>
    </source>
</evidence>
<comment type="similarity">
    <text evidence="1">Belongs to the amidinotransferase family.</text>
</comment>
<protein>
    <submittedName>
        <fullName evidence="3">Amidinotransferase</fullName>
    </submittedName>
</protein>
<dbReference type="AlphaFoldDB" id="A0ABC9YZ25"/>
<evidence type="ECO:0000313" key="4">
    <source>
        <dbReference type="Proteomes" id="UP000037179"/>
    </source>
</evidence>
<comment type="caution">
    <text evidence="3">The sequence shown here is derived from an EMBL/GenBank/DDBJ whole genome shotgun (WGS) entry which is preliminary data.</text>
</comment>
<keyword evidence="2" id="KW-0808">Transferase</keyword>
<organism evidence="3 4">
    <name type="scientific">Nocardia seriolae</name>
    <dbReference type="NCBI Taxonomy" id="37332"/>
    <lineage>
        <taxon>Bacteria</taxon>
        <taxon>Bacillati</taxon>
        <taxon>Actinomycetota</taxon>
        <taxon>Actinomycetes</taxon>
        <taxon>Mycobacteriales</taxon>
        <taxon>Nocardiaceae</taxon>
        <taxon>Nocardia</taxon>
    </lineage>
</organism>
<gene>
    <name evidence="3" type="ORF">NSK11_contig00091-0007</name>
</gene>
<accession>A0ABC9YZ25</accession>
<dbReference type="GO" id="GO:0016740">
    <property type="term" value="F:transferase activity"/>
    <property type="evidence" value="ECO:0007669"/>
    <property type="project" value="UniProtKB-KW"/>
</dbReference>
<dbReference type="Gene3D" id="3.75.10.10">
    <property type="entry name" value="L-arginine/glycine Amidinotransferase, Chain A"/>
    <property type="match status" value="1"/>
</dbReference>
<dbReference type="PANTHER" id="PTHR10488:SF1">
    <property type="entry name" value="GLYCINE AMIDINOTRANSFERASE, MITOCHONDRIAL"/>
    <property type="match status" value="1"/>
</dbReference>
<reference evidence="4" key="1">
    <citation type="submission" date="2015-07" db="EMBL/GenBank/DDBJ databases">
        <title>Nocardia seriolae U-1 whole genome shotgun sequence.</title>
        <authorList>
            <person name="Imajoh M."/>
            <person name="Fukumoto Y."/>
            <person name="Sukeda M."/>
            <person name="Yamane J."/>
            <person name="Yamasaki K."/>
            <person name="Shimizu M."/>
            <person name="Ohnishi K."/>
            <person name="Oshima S."/>
        </authorList>
    </citation>
    <scope>NUCLEOTIDE SEQUENCE [LARGE SCALE GENOMIC DNA]</scope>
    <source>
        <strain evidence="4">U-1</strain>
    </source>
</reference>
<evidence type="ECO:0000313" key="3">
    <source>
        <dbReference type="EMBL" id="GAP30674.1"/>
    </source>
</evidence>
<dbReference type="Proteomes" id="UP000037179">
    <property type="component" value="Unassembled WGS sequence"/>
</dbReference>
<dbReference type="EMBL" id="BBYQ01000091">
    <property type="protein sequence ID" value="GAP30674.1"/>
    <property type="molecule type" value="Genomic_DNA"/>
</dbReference>
<dbReference type="Pfam" id="PF19420">
    <property type="entry name" value="DDAH_eukar"/>
    <property type="match status" value="1"/>
</dbReference>
<dbReference type="PANTHER" id="PTHR10488">
    <property type="entry name" value="GLYCINE AMIDINOTRANSFERASE, MITOCHONDRIAL"/>
    <property type="match status" value="1"/>
</dbReference>
<name>A0ABC9YZ25_9NOCA</name>
<keyword evidence="4" id="KW-1185">Reference proteome</keyword>
<proteinExistence type="inferred from homology"/>
<dbReference type="SUPFAM" id="SSF55909">
    <property type="entry name" value="Pentein"/>
    <property type="match status" value="1"/>
</dbReference>
<reference evidence="3 4" key="2">
    <citation type="journal article" date="2016" name="Genome Announc.">
        <title>Draft Genome Sequence of Erythromycin- and Oxytetracycline-Sensitive Nocardia seriolae Strain U-1 (NBRC 110359).</title>
        <authorList>
            <person name="Imajoh M."/>
            <person name="Sukeda M."/>
            <person name="Shimizu M."/>
            <person name="Yamane J."/>
            <person name="Ohnishi K."/>
            <person name="Oshima S."/>
        </authorList>
    </citation>
    <scope>NUCLEOTIDE SEQUENCE [LARGE SCALE GENOMIC DNA]</scope>
    <source>
        <strain evidence="3 4">U-1</strain>
    </source>
</reference>
<evidence type="ECO:0000256" key="1">
    <source>
        <dbReference type="ARBA" id="ARBA00006943"/>
    </source>
</evidence>
<sequence length="349" mass="38338">MTGNVTRAVCAGPSDRPIQRLWFPAMAAGTARVEAVSEFAPLRTVVVSRCEFRAPADAAMVGPEIPVEPAAAELLDAVWGKDFGAVYPDRQRRWEAEREELAAVLRRHGVEVLRPRLFTPAEKAAAGAAGYANFFVRDPWFTVGEHVVEGVLQFPHRRLEVLPSRDLLIERVIPSDAHYVSLPTPGIGRPGPGPFLEGGDVLVLDKEVFVGISGMATNALGIAWLSKYLRPHGFTVIPVRLRRHVLHLDCALSLVREGLLIACPARLPDGLPHRLRDWDRIEVTEDEAAAMATNGLPINPETYVTDPEFEHVGAKLETHGITVEYIDFAVTRIFGGAFRCSTQPLLRAD</sequence>
<dbReference type="InterPro" id="IPR033195">
    <property type="entry name" value="AmidinoTrfase"/>
</dbReference>